<dbReference type="AlphaFoldDB" id="A0A7I7ZN37"/>
<evidence type="ECO:0000313" key="2">
    <source>
        <dbReference type="Proteomes" id="UP000309984"/>
    </source>
</evidence>
<dbReference type="RefSeq" id="WP_138251356.1">
    <property type="nucleotide sequence ID" value="NZ_AP022616.1"/>
</dbReference>
<evidence type="ECO:0000313" key="1">
    <source>
        <dbReference type="EMBL" id="TLH58198.1"/>
    </source>
</evidence>
<reference evidence="1 2" key="1">
    <citation type="submission" date="2018-01" db="EMBL/GenBank/DDBJ databases">
        <title>Comparative genomics of Mycobacterium mucogenicum and Mycobacterium neoaurum clade members emphasizing tRNA and non-coding RNA.</title>
        <authorList>
            <person name="Behra P.R.K."/>
            <person name="Pettersson B.M.F."/>
            <person name="Das S."/>
            <person name="Dasgupta S."/>
            <person name="Kirsebom L.A."/>
        </authorList>
    </citation>
    <scope>NUCLEOTIDE SEQUENCE [LARGE SCALE GENOMIC DNA]</scope>
    <source>
        <strain evidence="1 2">DSM 45104</strain>
    </source>
</reference>
<keyword evidence="2" id="KW-1185">Reference proteome</keyword>
<comment type="caution">
    <text evidence="1">The sequence shown here is derived from an EMBL/GenBank/DDBJ whole genome shotgun (WGS) entry which is preliminary data.</text>
</comment>
<dbReference type="Proteomes" id="UP000309984">
    <property type="component" value="Unassembled WGS sequence"/>
</dbReference>
<proteinExistence type="predicted"/>
<sequence length="127" mass="14059">MTNRDLTYIGVLVDRSGSMEDMRSEMEFALNAYLKGQAAQPGPARVTLAQFDNAYETVYQWQPIESVPQYRLEPRNATALCDALGRLIAESRATIAHMAEDERPGTVIIVVITDGYENSSVELACSL</sequence>
<dbReference type="SUPFAM" id="SSF53300">
    <property type="entry name" value="vWA-like"/>
    <property type="match status" value="1"/>
</dbReference>
<protein>
    <submittedName>
        <fullName evidence="1">Uncharacterized protein</fullName>
    </submittedName>
</protein>
<dbReference type="EMBL" id="POTM01000071">
    <property type="protein sequence ID" value="TLH58198.1"/>
    <property type="molecule type" value="Genomic_DNA"/>
</dbReference>
<dbReference type="Gene3D" id="3.40.50.410">
    <property type="entry name" value="von Willebrand factor, type A domain"/>
    <property type="match status" value="1"/>
</dbReference>
<dbReference type="CDD" id="cd00198">
    <property type="entry name" value="vWFA"/>
    <property type="match status" value="1"/>
</dbReference>
<name>A0A7I7ZN37_9MYCO</name>
<gene>
    <name evidence="1" type="ORF">C1S79_27945</name>
</gene>
<accession>A0A7I7ZN37</accession>
<dbReference type="InterPro" id="IPR036465">
    <property type="entry name" value="vWFA_dom_sf"/>
</dbReference>
<organism evidence="1 2">
    <name type="scientific">Mycolicibacterium phocaicum</name>
    <dbReference type="NCBI Taxonomy" id="319706"/>
    <lineage>
        <taxon>Bacteria</taxon>
        <taxon>Bacillati</taxon>
        <taxon>Actinomycetota</taxon>
        <taxon>Actinomycetes</taxon>
        <taxon>Mycobacteriales</taxon>
        <taxon>Mycobacteriaceae</taxon>
        <taxon>Mycolicibacterium</taxon>
    </lineage>
</organism>